<dbReference type="InterPro" id="IPR013977">
    <property type="entry name" value="GcvT_C"/>
</dbReference>
<dbReference type="PANTHER" id="PTHR43757">
    <property type="entry name" value="AMINOMETHYLTRANSFERASE"/>
    <property type="match status" value="1"/>
</dbReference>
<feature type="domain" description="Aminomethyltransferase C-terminal" evidence="8">
    <location>
        <begin position="289"/>
        <end position="365"/>
    </location>
</feature>
<dbReference type="AlphaFoldDB" id="A0A381TG37"/>
<dbReference type="Gene3D" id="3.30.70.1400">
    <property type="entry name" value="Aminomethyltransferase beta-barrel domains"/>
    <property type="match status" value="1"/>
</dbReference>
<dbReference type="Gene3D" id="2.40.30.110">
    <property type="entry name" value="Aminomethyltransferase beta-barrel domains"/>
    <property type="match status" value="1"/>
</dbReference>
<name>A0A381TG37_9ZZZZ</name>
<gene>
    <name evidence="9" type="ORF">METZ01_LOCUS67940</name>
</gene>
<dbReference type="InterPro" id="IPR027266">
    <property type="entry name" value="TrmE/GcvT-like"/>
</dbReference>
<evidence type="ECO:0000256" key="6">
    <source>
        <dbReference type="ARBA" id="ARBA00047665"/>
    </source>
</evidence>
<dbReference type="EC" id="2.1.2.10" evidence="2"/>
<keyword evidence="4" id="KW-0808">Transferase</keyword>
<dbReference type="PIRSF" id="PIRSF006487">
    <property type="entry name" value="GcvT"/>
    <property type="match status" value="1"/>
</dbReference>
<feature type="domain" description="GCVT N-terminal" evidence="7">
    <location>
        <begin position="11"/>
        <end position="268"/>
    </location>
</feature>
<dbReference type="GO" id="GO:0005960">
    <property type="term" value="C:glycine cleavage complex"/>
    <property type="evidence" value="ECO:0007669"/>
    <property type="project" value="InterPro"/>
</dbReference>
<evidence type="ECO:0000256" key="3">
    <source>
        <dbReference type="ARBA" id="ARBA00022576"/>
    </source>
</evidence>
<dbReference type="Gene3D" id="4.10.1250.10">
    <property type="entry name" value="Aminomethyltransferase fragment"/>
    <property type="match status" value="1"/>
</dbReference>
<dbReference type="Pfam" id="PF01571">
    <property type="entry name" value="GCV_T"/>
    <property type="match status" value="1"/>
</dbReference>
<dbReference type="GO" id="GO:0004047">
    <property type="term" value="F:aminomethyltransferase activity"/>
    <property type="evidence" value="ECO:0007669"/>
    <property type="project" value="UniProtKB-EC"/>
</dbReference>
<organism evidence="9">
    <name type="scientific">marine metagenome</name>
    <dbReference type="NCBI Taxonomy" id="408172"/>
    <lineage>
        <taxon>unclassified sequences</taxon>
        <taxon>metagenomes</taxon>
        <taxon>ecological metagenomes</taxon>
    </lineage>
</organism>
<sequence>MSDDLKRTPLNQWHRDHGAKMVDFGGWDMPIQFNGILAEHEAVRQRAGLFDVSHMGEVRIQGNDALAFIQHLITNDAGGLELGQAQYTVMTNYDGGVIDDLLVYRLADTDYLLVINAATTAKDVSWIEEQAEGFQGLFEVRDESDEWAQLALQGPDAQTILSRIIPLDLTSIGYYRAEFTNLDGAQILVSRTGYTGEDGFEVYLPPSKAPEVADRILDAGEGEGVVPVGLGARDTLRLEAGMLLYGNDIDESRSPVEANLRWLIKPDKGEFIGKDAIIEQIECGTGESLVGFELVDRGVPRHGYELCCTAEKSIGEVTSGSFSPTLQKGIGLGYVPLEHTDVDGVLKVVVRGRKLEARVAKTPFYRRPKPN</sequence>
<dbReference type="NCBIfam" id="NF001567">
    <property type="entry name" value="PRK00389.1"/>
    <property type="match status" value="1"/>
</dbReference>
<dbReference type="Pfam" id="PF08669">
    <property type="entry name" value="GCV_T_C"/>
    <property type="match status" value="1"/>
</dbReference>
<comment type="similarity">
    <text evidence="1">Belongs to the GcvT family.</text>
</comment>
<comment type="catalytic activity">
    <reaction evidence="6">
        <text>N(6)-[(R)-S(8)-aminomethyldihydrolipoyl]-L-lysyl-[protein] + (6S)-5,6,7,8-tetrahydrofolate = N(6)-[(R)-dihydrolipoyl]-L-lysyl-[protein] + (6R)-5,10-methylene-5,6,7,8-tetrahydrofolate + NH4(+)</text>
        <dbReference type="Rhea" id="RHEA:16945"/>
        <dbReference type="Rhea" id="RHEA-COMP:10475"/>
        <dbReference type="Rhea" id="RHEA-COMP:10492"/>
        <dbReference type="ChEBI" id="CHEBI:15636"/>
        <dbReference type="ChEBI" id="CHEBI:28938"/>
        <dbReference type="ChEBI" id="CHEBI:57453"/>
        <dbReference type="ChEBI" id="CHEBI:83100"/>
        <dbReference type="ChEBI" id="CHEBI:83143"/>
        <dbReference type="EC" id="2.1.2.10"/>
    </reaction>
</comment>
<dbReference type="Gene3D" id="3.30.1360.120">
    <property type="entry name" value="Probable tRNA modification gtpase trme, domain 1"/>
    <property type="match status" value="1"/>
</dbReference>
<dbReference type="InterPro" id="IPR028896">
    <property type="entry name" value="GcvT/YgfZ/DmdA"/>
</dbReference>
<dbReference type="FunFam" id="2.40.30.110:FF:000003">
    <property type="entry name" value="Aminomethyltransferase"/>
    <property type="match status" value="1"/>
</dbReference>
<dbReference type="InterPro" id="IPR022903">
    <property type="entry name" value="GcvT_bac"/>
</dbReference>
<dbReference type="HAMAP" id="MF_00259">
    <property type="entry name" value="GcvT"/>
    <property type="match status" value="1"/>
</dbReference>
<evidence type="ECO:0000259" key="8">
    <source>
        <dbReference type="Pfam" id="PF08669"/>
    </source>
</evidence>
<evidence type="ECO:0000259" key="7">
    <source>
        <dbReference type="Pfam" id="PF01571"/>
    </source>
</evidence>
<dbReference type="FunFam" id="3.30.70.1400:FF:000001">
    <property type="entry name" value="Aminomethyltransferase"/>
    <property type="match status" value="1"/>
</dbReference>
<proteinExistence type="inferred from homology"/>
<evidence type="ECO:0000256" key="2">
    <source>
        <dbReference type="ARBA" id="ARBA00012616"/>
    </source>
</evidence>
<evidence type="ECO:0000256" key="5">
    <source>
        <dbReference type="ARBA" id="ARBA00031395"/>
    </source>
</evidence>
<dbReference type="InterPro" id="IPR006222">
    <property type="entry name" value="GCVT_N"/>
</dbReference>
<dbReference type="GO" id="GO:0005829">
    <property type="term" value="C:cytosol"/>
    <property type="evidence" value="ECO:0007669"/>
    <property type="project" value="TreeGrafter"/>
</dbReference>
<dbReference type="GO" id="GO:0008483">
    <property type="term" value="F:transaminase activity"/>
    <property type="evidence" value="ECO:0007669"/>
    <property type="project" value="UniProtKB-KW"/>
</dbReference>
<dbReference type="EMBL" id="UINC01004541">
    <property type="protein sequence ID" value="SVA15086.1"/>
    <property type="molecule type" value="Genomic_DNA"/>
</dbReference>
<dbReference type="PANTHER" id="PTHR43757:SF2">
    <property type="entry name" value="AMINOMETHYLTRANSFERASE, MITOCHONDRIAL"/>
    <property type="match status" value="1"/>
</dbReference>
<dbReference type="GO" id="GO:0006546">
    <property type="term" value="P:glycine catabolic process"/>
    <property type="evidence" value="ECO:0007669"/>
    <property type="project" value="InterPro"/>
</dbReference>
<protein>
    <recommendedName>
        <fullName evidence="2">aminomethyltransferase</fullName>
        <ecNumber evidence="2">2.1.2.10</ecNumber>
    </recommendedName>
    <alternativeName>
        <fullName evidence="5">Glycine cleavage system T protein</fullName>
    </alternativeName>
</protein>
<accession>A0A381TG37</accession>
<dbReference type="InterPro" id="IPR006223">
    <property type="entry name" value="GcvT"/>
</dbReference>
<dbReference type="SUPFAM" id="SSF103025">
    <property type="entry name" value="Folate-binding domain"/>
    <property type="match status" value="1"/>
</dbReference>
<dbReference type="SUPFAM" id="SSF101790">
    <property type="entry name" value="Aminomethyltransferase beta-barrel domain"/>
    <property type="match status" value="1"/>
</dbReference>
<evidence type="ECO:0000256" key="1">
    <source>
        <dbReference type="ARBA" id="ARBA00008609"/>
    </source>
</evidence>
<keyword evidence="3" id="KW-0032">Aminotransferase</keyword>
<dbReference type="InterPro" id="IPR029043">
    <property type="entry name" value="GcvT/YgfZ_C"/>
</dbReference>
<reference evidence="9" key="1">
    <citation type="submission" date="2018-05" db="EMBL/GenBank/DDBJ databases">
        <authorList>
            <person name="Lanie J.A."/>
            <person name="Ng W.-L."/>
            <person name="Kazmierczak K.M."/>
            <person name="Andrzejewski T.M."/>
            <person name="Davidsen T.M."/>
            <person name="Wayne K.J."/>
            <person name="Tettelin H."/>
            <person name="Glass J.I."/>
            <person name="Rusch D."/>
            <person name="Podicherti R."/>
            <person name="Tsui H.-C.T."/>
            <person name="Winkler M.E."/>
        </authorList>
    </citation>
    <scope>NUCLEOTIDE SEQUENCE</scope>
</reference>
<dbReference type="NCBIfam" id="TIGR00528">
    <property type="entry name" value="gcvT"/>
    <property type="match status" value="1"/>
</dbReference>
<evidence type="ECO:0000256" key="4">
    <source>
        <dbReference type="ARBA" id="ARBA00022679"/>
    </source>
</evidence>
<evidence type="ECO:0000313" key="9">
    <source>
        <dbReference type="EMBL" id="SVA15086.1"/>
    </source>
</evidence>